<organism evidence="8 9">
    <name type="scientific">Candidatus Harrisonbacteria bacterium RIFCSPLOWO2_01_FULL_44_18</name>
    <dbReference type="NCBI Taxonomy" id="1798407"/>
    <lineage>
        <taxon>Bacteria</taxon>
        <taxon>Candidatus Harrisoniibacteriota</taxon>
    </lineage>
</organism>
<dbReference type="InterPro" id="IPR001478">
    <property type="entry name" value="PDZ"/>
</dbReference>
<evidence type="ECO:0000256" key="2">
    <source>
        <dbReference type="ARBA" id="ARBA00022670"/>
    </source>
</evidence>
<evidence type="ECO:0000313" key="9">
    <source>
        <dbReference type="Proteomes" id="UP000177942"/>
    </source>
</evidence>
<keyword evidence="6" id="KW-0812">Transmembrane</keyword>
<keyword evidence="3 5" id="KW-0378">Hydrolase</keyword>
<dbReference type="EMBL" id="MHJJ01000005">
    <property type="protein sequence ID" value="OGY65985.1"/>
    <property type="molecule type" value="Genomic_DNA"/>
</dbReference>
<evidence type="ECO:0000256" key="3">
    <source>
        <dbReference type="ARBA" id="ARBA00022801"/>
    </source>
</evidence>
<dbReference type="Gene3D" id="2.30.42.10">
    <property type="match status" value="1"/>
</dbReference>
<evidence type="ECO:0000256" key="1">
    <source>
        <dbReference type="ARBA" id="ARBA00009179"/>
    </source>
</evidence>
<keyword evidence="4 5" id="KW-0720">Serine protease</keyword>
<proteinExistence type="inferred from homology"/>
<dbReference type="GO" id="GO:0007165">
    <property type="term" value="P:signal transduction"/>
    <property type="evidence" value="ECO:0007669"/>
    <property type="project" value="TreeGrafter"/>
</dbReference>
<keyword evidence="6" id="KW-1133">Transmembrane helix</keyword>
<dbReference type="InterPro" id="IPR004447">
    <property type="entry name" value="Peptidase_S41A"/>
</dbReference>
<keyword evidence="6" id="KW-0472">Membrane</keyword>
<comment type="caution">
    <text evidence="8">The sequence shown here is derived from an EMBL/GenBank/DDBJ whole genome shotgun (WGS) entry which is preliminary data.</text>
</comment>
<evidence type="ECO:0000256" key="6">
    <source>
        <dbReference type="SAM" id="Phobius"/>
    </source>
</evidence>
<dbReference type="AlphaFoldDB" id="A0A1G1ZN72"/>
<dbReference type="InterPro" id="IPR036034">
    <property type="entry name" value="PDZ_sf"/>
</dbReference>
<dbReference type="PANTHER" id="PTHR32060:SF30">
    <property type="entry name" value="CARBOXY-TERMINAL PROCESSING PROTEASE CTPA"/>
    <property type="match status" value="1"/>
</dbReference>
<dbReference type="SMART" id="SM00245">
    <property type="entry name" value="TSPc"/>
    <property type="match status" value="1"/>
</dbReference>
<dbReference type="Gene3D" id="3.30.750.44">
    <property type="match status" value="1"/>
</dbReference>
<feature type="domain" description="PDZ" evidence="7">
    <location>
        <begin position="108"/>
        <end position="176"/>
    </location>
</feature>
<reference evidence="8 9" key="1">
    <citation type="journal article" date="2016" name="Nat. Commun.">
        <title>Thousands of microbial genomes shed light on interconnected biogeochemical processes in an aquifer system.</title>
        <authorList>
            <person name="Anantharaman K."/>
            <person name="Brown C.T."/>
            <person name="Hug L.A."/>
            <person name="Sharon I."/>
            <person name="Castelle C.J."/>
            <person name="Probst A.J."/>
            <person name="Thomas B.C."/>
            <person name="Singh A."/>
            <person name="Wilkins M.J."/>
            <person name="Karaoz U."/>
            <person name="Brodie E.L."/>
            <person name="Williams K.H."/>
            <person name="Hubbard S.S."/>
            <person name="Banfield J.F."/>
        </authorList>
    </citation>
    <scope>NUCLEOTIDE SEQUENCE [LARGE SCALE GENOMIC DNA]</scope>
</reference>
<keyword evidence="2 5" id="KW-0645">Protease</keyword>
<dbReference type="Pfam" id="PF17820">
    <property type="entry name" value="PDZ_6"/>
    <property type="match status" value="1"/>
</dbReference>
<dbReference type="Pfam" id="PF03572">
    <property type="entry name" value="Peptidase_S41"/>
    <property type="match status" value="1"/>
</dbReference>
<dbReference type="SMART" id="SM00228">
    <property type="entry name" value="PDZ"/>
    <property type="match status" value="1"/>
</dbReference>
<sequence>MKFTSKQIILAVSAVMIAALLSGGFYYFGYKTGVQQSKTIIIEEARNIETPEKIGVDFSVFWQAWEKLKEEHVRGAEAKNQDLVYGAISGMVDSLKDPNTNFFPPEDSKKFEEDVNGSFGGIGAEIGIRDDQLVIVAPLKGSPAERAGLKSGDKILKVDDKVTAGMKVNDAVKIIRGEIGAKVVLMISRKDWENPKDISIVRETIIIPTVDWEMKEGNLAHIKLYNFSENAPLAFYKAGLEALLNGAQGVILDLRNDPGGFLEVAVHLAGWFLEKGSTVVAEEFRSGNNRTFAAQGNEALKDLPVVVIINQGSASASEILAGALRDNRGVKLIGEKSFGKGTVQELFRLKDDSSIKITVARWLLPNGQVIDENGLQPDYEVKLTEEDAKAGKDPQLEKAIEVLKAELSK</sequence>
<dbReference type="FunFam" id="2.30.42.10:FF:000063">
    <property type="entry name" value="Peptidase, S41 family"/>
    <property type="match status" value="1"/>
</dbReference>
<dbReference type="GO" id="GO:0030288">
    <property type="term" value="C:outer membrane-bounded periplasmic space"/>
    <property type="evidence" value="ECO:0007669"/>
    <property type="project" value="TreeGrafter"/>
</dbReference>
<dbReference type="CDD" id="cd06782">
    <property type="entry name" value="cpPDZ_CPP-like"/>
    <property type="match status" value="1"/>
</dbReference>
<dbReference type="NCBIfam" id="TIGR00225">
    <property type="entry name" value="prc"/>
    <property type="match status" value="1"/>
</dbReference>
<feature type="transmembrane region" description="Helical" evidence="6">
    <location>
        <begin position="7"/>
        <end position="28"/>
    </location>
</feature>
<dbReference type="InterPro" id="IPR005151">
    <property type="entry name" value="Tail-specific_protease"/>
</dbReference>
<dbReference type="InterPro" id="IPR055210">
    <property type="entry name" value="CtpA/B_N"/>
</dbReference>
<dbReference type="GO" id="GO:0006508">
    <property type="term" value="P:proteolysis"/>
    <property type="evidence" value="ECO:0007669"/>
    <property type="project" value="UniProtKB-KW"/>
</dbReference>
<dbReference type="GO" id="GO:0008236">
    <property type="term" value="F:serine-type peptidase activity"/>
    <property type="evidence" value="ECO:0007669"/>
    <property type="project" value="UniProtKB-KW"/>
</dbReference>
<dbReference type="SUPFAM" id="SSF52096">
    <property type="entry name" value="ClpP/crotonase"/>
    <property type="match status" value="1"/>
</dbReference>
<name>A0A1G1ZN72_9BACT</name>
<protein>
    <recommendedName>
        <fullName evidence="7">PDZ domain-containing protein</fullName>
    </recommendedName>
</protein>
<evidence type="ECO:0000256" key="5">
    <source>
        <dbReference type="RuleBase" id="RU004404"/>
    </source>
</evidence>
<evidence type="ECO:0000313" key="8">
    <source>
        <dbReference type="EMBL" id="OGY65985.1"/>
    </source>
</evidence>
<dbReference type="SUPFAM" id="SSF50156">
    <property type="entry name" value="PDZ domain-like"/>
    <property type="match status" value="1"/>
</dbReference>
<dbReference type="InterPro" id="IPR029045">
    <property type="entry name" value="ClpP/crotonase-like_dom_sf"/>
</dbReference>
<gene>
    <name evidence="8" type="ORF">A3A16_01190</name>
</gene>
<evidence type="ECO:0000256" key="4">
    <source>
        <dbReference type="ARBA" id="ARBA00022825"/>
    </source>
</evidence>
<dbReference type="CDD" id="cd07560">
    <property type="entry name" value="Peptidase_S41_CPP"/>
    <property type="match status" value="1"/>
</dbReference>
<dbReference type="STRING" id="1798407.A3A16_01190"/>
<dbReference type="Proteomes" id="UP000177942">
    <property type="component" value="Unassembled WGS sequence"/>
</dbReference>
<dbReference type="InterPro" id="IPR041489">
    <property type="entry name" value="PDZ_6"/>
</dbReference>
<dbReference type="Pfam" id="PF22694">
    <property type="entry name" value="CtpB_N-like"/>
    <property type="match status" value="1"/>
</dbReference>
<dbReference type="PANTHER" id="PTHR32060">
    <property type="entry name" value="TAIL-SPECIFIC PROTEASE"/>
    <property type="match status" value="1"/>
</dbReference>
<dbReference type="PROSITE" id="PS50106">
    <property type="entry name" value="PDZ"/>
    <property type="match status" value="1"/>
</dbReference>
<evidence type="ECO:0000259" key="7">
    <source>
        <dbReference type="PROSITE" id="PS50106"/>
    </source>
</evidence>
<comment type="similarity">
    <text evidence="1 5">Belongs to the peptidase S41A family.</text>
</comment>
<dbReference type="GO" id="GO:0004175">
    <property type="term" value="F:endopeptidase activity"/>
    <property type="evidence" value="ECO:0007669"/>
    <property type="project" value="TreeGrafter"/>
</dbReference>
<dbReference type="Gene3D" id="3.90.226.10">
    <property type="entry name" value="2-enoyl-CoA Hydratase, Chain A, domain 1"/>
    <property type="match status" value="1"/>
</dbReference>
<accession>A0A1G1ZN72</accession>